<dbReference type="InterPro" id="IPR021735">
    <property type="entry name" value="DUF3306"/>
</dbReference>
<dbReference type="RefSeq" id="WP_095518963.1">
    <property type="nucleotide sequence ID" value="NZ_NPKH01000020.1"/>
</dbReference>
<keyword evidence="3" id="KW-1185">Reference proteome</keyword>
<gene>
    <name evidence="2" type="ORF">CIT31_13390</name>
</gene>
<evidence type="ECO:0000313" key="3">
    <source>
        <dbReference type="Proteomes" id="UP000215931"/>
    </source>
</evidence>
<comment type="caution">
    <text evidence="2">The sequence shown here is derived from an EMBL/GenBank/DDBJ whole genome shotgun (WGS) entry which is preliminary data.</text>
</comment>
<feature type="compositionally biased region" description="Low complexity" evidence="1">
    <location>
        <begin position="48"/>
        <end position="60"/>
    </location>
</feature>
<organism evidence="2 3">
    <name type="scientific">Mesorhizobium wenxiniae</name>
    <dbReference type="NCBI Taxonomy" id="2014805"/>
    <lineage>
        <taxon>Bacteria</taxon>
        <taxon>Pseudomonadati</taxon>
        <taxon>Pseudomonadota</taxon>
        <taxon>Alphaproteobacteria</taxon>
        <taxon>Hyphomicrobiales</taxon>
        <taxon>Phyllobacteriaceae</taxon>
        <taxon>Mesorhizobium</taxon>
    </lineage>
</organism>
<name>A0A271KH18_9HYPH</name>
<proteinExistence type="predicted"/>
<dbReference type="OrthoDB" id="8100830at2"/>
<reference evidence="2 3" key="1">
    <citation type="submission" date="2017-08" db="EMBL/GenBank/DDBJ databases">
        <title>Mesorhizobium wenxinae sp. nov., a novel rhizobial species isolated from root nodules of chickpea (Cicer arietinum L.).</title>
        <authorList>
            <person name="Zhang J."/>
        </authorList>
    </citation>
    <scope>NUCLEOTIDE SEQUENCE [LARGE SCALE GENOMIC DNA]</scope>
    <source>
        <strain evidence="3">WYCCWR 10019</strain>
    </source>
</reference>
<dbReference type="Proteomes" id="UP000215931">
    <property type="component" value="Unassembled WGS sequence"/>
</dbReference>
<feature type="region of interest" description="Disordered" evidence="1">
    <location>
        <begin position="161"/>
        <end position="233"/>
    </location>
</feature>
<evidence type="ECO:0000256" key="1">
    <source>
        <dbReference type="SAM" id="MobiDB-lite"/>
    </source>
</evidence>
<evidence type="ECO:0000313" key="2">
    <source>
        <dbReference type="EMBL" id="PAP95073.1"/>
    </source>
</evidence>
<dbReference type="AlphaFoldDB" id="A0A271KH18"/>
<dbReference type="EMBL" id="NPKH01000020">
    <property type="protein sequence ID" value="PAP95073.1"/>
    <property type="molecule type" value="Genomic_DNA"/>
</dbReference>
<evidence type="ECO:0008006" key="4">
    <source>
        <dbReference type="Google" id="ProtNLM"/>
    </source>
</evidence>
<sequence length="233" mass="24387">MSAGSDNVFARWSRRKQAARYSATAEPQKDQLAPDEAVTPAGVGEQLAPAIAEPEAAEPAEPLPRVEDLTAESDLSAFLRKGVPKMLKRAALRRMWSLDPAIRDHIGPSEYAWDFNRPGSMAGFGPLKESSEPVVDFLSTLSGGNPADPARAAMALEAPEKASAATVVLADEDANASPDASQAVTPDSSIEPATRQSPSADVAETAAGRDEAAGAAESSPINRQRRHGGAVPH</sequence>
<feature type="region of interest" description="Disordered" evidence="1">
    <location>
        <begin position="15"/>
        <end position="62"/>
    </location>
</feature>
<protein>
    <recommendedName>
        <fullName evidence="4">DUF3306 domain-containing protein</fullName>
    </recommendedName>
</protein>
<accession>A0A271KH18</accession>
<dbReference type="Pfam" id="PF11748">
    <property type="entry name" value="DUF3306"/>
    <property type="match status" value="1"/>
</dbReference>
<feature type="compositionally biased region" description="Polar residues" evidence="1">
    <location>
        <begin position="178"/>
        <end position="188"/>
    </location>
</feature>
<feature type="compositionally biased region" description="Basic residues" evidence="1">
    <location>
        <begin position="223"/>
        <end position="233"/>
    </location>
</feature>